<dbReference type="PROSITE" id="PS51444">
    <property type="entry name" value="FH2"/>
    <property type="match status" value="1"/>
</dbReference>
<sequence length="726" mass="82057">MTSPVTSVINMSVEVIFCCMIMSNPEGCPSLETNNLMVKMQIFELLSALCLYSKDGFYLTLDALEKYKVWKKMPYRFSLLITELEKADLTTYRTAVMALINSIIVANENIRDRVRIRNEFVSLNILDVIQTVRYDEDKDLHVQLDVFEDELSADADAMEEMNNESIDMSQPQSLFQALHKKVQDSPLAVSLLGILYNLYQIDASSPHSEGTWLLLERLTRQAVENALEAEKLMKQAKQLAKHTDDKAVQTEGGDLKSPGGSCRLLRRSGVLRQTAVSGSTDQSGGSSGVGGPPAAPPPPPSSETSVWGDVNKMRDSISVEYSKLEELFAQKSAALSEDKADDKSVLKRQSASMEVTLLDAKRSMNVNIFLKQFRKSNEAIVEMIKKGDYRAFGVEKLKGLIKLLPPADEIEQLTNYEGDTEKLGNAEKFFLKLMELPSYRIRLDAMVLRADLPSQLLTIRPHITLVNSICRRLYNNESLKKFLRFGSNAGEACGFRMSSLNKLVMTKSNNPRLTLLHVLVEEAQRKDKDALEFVDDLLDDLQKASRSSIEGVKGEFAQVKLHVRKLQRQLENVEEDVRTQYKDFLEEAEGDLGDVDEGFERLTALSKRLATHYCENEHTFHLDEFIDTFREFCEKVKACEQELESRKEQAQKAEMRRKAHEEMLEKRRSTHKDVPGGALPHGAGPGQDKKIVDNLVNEIKRGNVLRRLSMKRKTNIAAKTLESSRM</sequence>
<dbReference type="InterPro" id="IPR011989">
    <property type="entry name" value="ARM-like"/>
</dbReference>
<evidence type="ECO:0000256" key="2">
    <source>
        <dbReference type="SAM" id="MobiDB-lite"/>
    </source>
</evidence>
<evidence type="ECO:0000313" key="5">
    <source>
        <dbReference type="EMBL" id="KAK7447654.1"/>
    </source>
</evidence>
<gene>
    <name evidence="5" type="ORF">BaRGS_00040172</name>
</gene>
<evidence type="ECO:0000259" key="3">
    <source>
        <dbReference type="PROSITE" id="PS51232"/>
    </source>
</evidence>
<dbReference type="AlphaFoldDB" id="A0ABD0J150"/>
<dbReference type="Proteomes" id="UP001519460">
    <property type="component" value="Unassembled WGS sequence"/>
</dbReference>
<reference evidence="5 6" key="1">
    <citation type="journal article" date="2023" name="Sci. Data">
        <title>Genome assembly of the Korean intertidal mud-creeper Batillaria attramentaria.</title>
        <authorList>
            <person name="Patra A.K."/>
            <person name="Ho P.T."/>
            <person name="Jun S."/>
            <person name="Lee S.J."/>
            <person name="Kim Y."/>
            <person name="Won Y.J."/>
        </authorList>
    </citation>
    <scope>NUCLEOTIDE SEQUENCE [LARGE SCALE GENOMIC DNA]</scope>
    <source>
        <strain evidence="5">Wonlab-2016</strain>
    </source>
</reference>
<feature type="region of interest" description="Disordered" evidence="2">
    <location>
        <begin position="656"/>
        <end position="689"/>
    </location>
</feature>
<dbReference type="Pfam" id="PF02181">
    <property type="entry name" value="FH2"/>
    <property type="match status" value="1"/>
</dbReference>
<dbReference type="SMART" id="SM01139">
    <property type="entry name" value="Drf_FH3"/>
    <property type="match status" value="1"/>
</dbReference>
<feature type="domain" description="GBD/FH3" evidence="3">
    <location>
        <begin position="1"/>
        <end position="230"/>
    </location>
</feature>
<dbReference type="InterPro" id="IPR016024">
    <property type="entry name" value="ARM-type_fold"/>
</dbReference>
<dbReference type="SMART" id="SM00498">
    <property type="entry name" value="FH2"/>
    <property type="match status" value="1"/>
</dbReference>
<dbReference type="PANTHER" id="PTHR46345">
    <property type="entry name" value="INVERTED FORMIN-2"/>
    <property type="match status" value="1"/>
</dbReference>
<comment type="caution">
    <text evidence="5">The sequence shown here is derived from an EMBL/GenBank/DDBJ whole genome shotgun (WGS) entry which is preliminary data.</text>
</comment>
<dbReference type="InterPro" id="IPR010472">
    <property type="entry name" value="FH3_dom"/>
</dbReference>
<dbReference type="PROSITE" id="PS51232">
    <property type="entry name" value="GBD_FH3"/>
    <property type="match status" value="1"/>
</dbReference>
<keyword evidence="6" id="KW-1185">Reference proteome</keyword>
<feature type="coiled-coil region" evidence="1">
    <location>
        <begin position="556"/>
        <end position="583"/>
    </location>
</feature>
<dbReference type="Gene3D" id="1.10.238.150">
    <property type="entry name" value="Formin, FH3 diaphanous domain"/>
    <property type="match status" value="1"/>
</dbReference>
<dbReference type="SUPFAM" id="SSF48371">
    <property type="entry name" value="ARM repeat"/>
    <property type="match status" value="1"/>
</dbReference>
<protein>
    <submittedName>
        <fullName evidence="5">Uncharacterized protein</fullName>
    </submittedName>
</protein>
<feature type="domain" description="FH2" evidence="4">
    <location>
        <begin position="279"/>
        <end position="662"/>
    </location>
</feature>
<dbReference type="PANTHER" id="PTHR46345:SF8">
    <property type="entry name" value="FORMIN 3, ISOFORM B"/>
    <property type="match status" value="1"/>
</dbReference>
<dbReference type="InterPro" id="IPR042201">
    <property type="entry name" value="FH2_Formin_sf"/>
</dbReference>
<evidence type="ECO:0000256" key="1">
    <source>
        <dbReference type="SAM" id="Coils"/>
    </source>
</evidence>
<name>A0ABD0J150_9CAEN</name>
<keyword evidence="1" id="KW-0175">Coiled coil</keyword>
<accession>A0ABD0J150</accession>
<feature type="region of interest" description="Disordered" evidence="2">
    <location>
        <begin position="243"/>
        <end position="309"/>
    </location>
</feature>
<evidence type="ECO:0000313" key="6">
    <source>
        <dbReference type="Proteomes" id="UP001519460"/>
    </source>
</evidence>
<proteinExistence type="predicted"/>
<organism evidence="5 6">
    <name type="scientific">Batillaria attramentaria</name>
    <dbReference type="NCBI Taxonomy" id="370345"/>
    <lineage>
        <taxon>Eukaryota</taxon>
        <taxon>Metazoa</taxon>
        <taxon>Spiralia</taxon>
        <taxon>Lophotrochozoa</taxon>
        <taxon>Mollusca</taxon>
        <taxon>Gastropoda</taxon>
        <taxon>Caenogastropoda</taxon>
        <taxon>Sorbeoconcha</taxon>
        <taxon>Cerithioidea</taxon>
        <taxon>Batillariidae</taxon>
        <taxon>Batillaria</taxon>
    </lineage>
</organism>
<evidence type="ECO:0000259" key="4">
    <source>
        <dbReference type="PROSITE" id="PS51444"/>
    </source>
</evidence>
<dbReference type="EMBL" id="JACVVK020000769">
    <property type="protein sequence ID" value="KAK7447654.1"/>
    <property type="molecule type" value="Genomic_DNA"/>
</dbReference>
<feature type="compositionally biased region" description="Basic and acidic residues" evidence="2">
    <location>
        <begin position="656"/>
        <end position="674"/>
    </location>
</feature>
<dbReference type="InterPro" id="IPR014768">
    <property type="entry name" value="GBD/FH3_dom"/>
</dbReference>
<dbReference type="Gene3D" id="1.25.10.10">
    <property type="entry name" value="Leucine-rich Repeat Variant"/>
    <property type="match status" value="1"/>
</dbReference>
<dbReference type="Pfam" id="PF06367">
    <property type="entry name" value="Drf_FH3"/>
    <property type="match status" value="1"/>
</dbReference>
<dbReference type="SUPFAM" id="SSF101447">
    <property type="entry name" value="Formin homology 2 domain (FH2 domain)"/>
    <property type="match status" value="1"/>
</dbReference>
<dbReference type="InterPro" id="IPR015425">
    <property type="entry name" value="FH2_Formin"/>
</dbReference>
<dbReference type="Gene3D" id="1.20.58.2220">
    <property type="entry name" value="Formin, FH2 domain"/>
    <property type="match status" value="1"/>
</dbReference>